<evidence type="ECO:0000313" key="5">
    <source>
        <dbReference type="Proteomes" id="UP001500016"/>
    </source>
</evidence>
<dbReference type="InterPro" id="IPR008278">
    <property type="entry name" value="4-PPantetheinyl_Trfase_dom"/>
</dbReference>
<keyword evidence="2" id="KW-0808">Transferase</keyword>
<evidence type="ECO:0000256" key="1">
    <source>
        <dbReference type="ARBA" id="ARBA00010990"/>
    </source>
</evidence>
<dbReference type="InterPro" id="IPR037143">
    <property type="entry name" value="4-PPantetheinyl_Trfase_dom_sf"/>
</dbReference>
<dbReference type="Proteomes" id="UP001500016">
    <property type="component" value="Unassembled WGS sequence"/>
</dbReference>
<evidence type="ECO:0000256" key="2">
    <source>
        <dbReference type="ARBA" id="ARBA00022679"/>
    </source>
</evidence>
<reference evidence="5" key="1">
    <citation type="journal article" date="2019" name="Int. J. Syst. Evol. Microbiol.">
        <title>The Global Catalogue of Microorganisms (GCM) 10K type strain sequencing project: providing services to taxonomists for standard genome sequencing and annotation.</title>
        <authorList>
            <consortium name="The Broad Institute Genomics Platform"/>
            <consortium name="The Broad Institute Genome Sequencing Center for Infectious Disease"/>
            <person name="Wu L."/>
            <person name="Ma J."/>
        </authorList>
    </citation>
    <scope>NUCLEOTIDE SEQUENCE [LARGE SCALE GENOMIC DNA]</scope>
    <source>
        <strain evidence="5">JCM 15478</strain>
    </source>
</reference>
<comment type="caution">
    <text evidence="4">The sequence shown here is derived from an EMBL/GenBank/DDBJ whole genome shotgun (WGS) entry which is preliminary data.</text>
</comment>
<dbReference type="EMBL" id="BAAAPE010000025">
    <property type="protein sequence ID" value="GAA2101489.1"/>
    <property type="molecule type" value="Genomic_DNA"/>
</dbReference>
<accession>A0ABP5IK55</accession>
<organism evidence="4 5">
    <name type="scientific">Streptomyces albiaxialis</name>
    <dbReference type="NCBI Taxonomy" id="329523"/>
    <lineage>
        <taxon>Bacteria</taxon>
        <taxon>Bacillati</taxon>
        <taxon>Actinomycetota</taxon>
        <taxon>Actinomycetes</taxon>
        <taxon>Kitasatosporales</taxon>
        <taxon>Streptomycetaceae</taxon>
        <taxon>Streptomyces</taxon>
    </lineage>
</organism>
<evidence type="ECO:0000259" key="3">
    <source>
        <dbReference type="Pfam" id="PF01648"/>
    </source>
</evidence>
<dbReference type="Pfam" id="PF01648">
    <property type="entry name" value="ACPS"/>
    <property type="match status" value="1"/>
</dbReference>
<feature type="domain" description="4'-phosphopantetheinyl transferase" evidence="3">
    <location>
        <begin position="119"/>
        <end position="192"/>
    </location>
</feature>
<dbReference type="Gene3D" id="3.90.470.20">
    <property type="entry name" value="4'-phosphopantetheinyl transferase domain"/>
    <property type="match status" value="1"/>
</dbReference>
<protein>
    <recommendedName>
        <fullName evidence="3">4'-phosphopantetheinyl transferase domain-containing protein</fullName>
    </recommendedName>
</protein>
<proteinExistence type="inferred from homology"/>
<dbReference type="PANTHER" id="PTHR12215">
    <property type="entry name" value="PHOSPHOPANTETHEINE TRANSFERASE"/>
    <property type="match status" value="1"/>
</dbReference>
<dbReference type="InterPro" id="IPR050559">
    <property type="entry name" value="P-Pant_transferase_sf"/>
</dbReference>
<evidence type="ECO:0000313" key="4">
    <source>
        <dbReference type="EMBL" id="GAA2101489.1"/>
    </source>
</evidence>
<gene>
    <name evidence="4" type="ORF">GCM10009801_74850</name>
</gene>
<comment type="similarity">
    <text evidence="1">Belongs to the P-Pant transferase superfamily. Gsp/Sfp/HetI/AcpT family.</text>
</comment>
<dbReference type="PANTHER" id="PTHR12215:SF10">
    <property type="entry name" value="L-AMINOADIPATE-SEMIALDEHYDE DEHYDROGENASE-PHOSPHOPANTETHEINYL TRANSFERASE"/>
    <property type="match status" value="1"/>
</dbReference>
<sequence>MGEWAPVPCGLRVRSGELHVFRSRLDLSPQAADEAARLVSEDELVMAEALDRPGDGRAFLCARALTRRVLGWVLDRHPAGIEFCRTEHGRLALVDREVCFSVSYAEGELLVAVSRKSEVGVDIHDSEVTYNEDLHLALTEGEMRLLRRLSPSARQMFFLGLWARKEAVLRAVGYGLRVPPDEVDVLLEDGKGTVAVPLPHGGGVIEVHVRDLPSGRETVAAVAAAGAVTGLHAWTFTPHVGAALWNAG</sequence>
<name>A0ABP5IK55_9ACTN</name>
<keyword evidence="5" id="KW-1185">Reference proteome</keyword>
<dbReference type="SUPFAM" id="SSF56214">
    <property type="entry name" value="4'-phosphopantetheinyl transferase"/>
    <property type="match status" value="2"/>
</dbReference>